<evidence type="ECO:0000313" key="2">
    <source>
        <dbReference type="Proteomes" id="UP000187266"/>
    </source>
</evidence>
<name>A0A1U7DLU5_9RHOB</name>
<dbReference type="OrthoDB" id="58662at2"/>
<dbReference type="InterPro" id="IPR028994">
    <property type="entry name" value="Integrin_alpha_N"/>
</dbReference>
<dbReference type="Pfam" id="PF13517">
    <property type="entry name" value="FG-GAP_3"/>
    <property type="match status" value="1"/>
</dbReference>
<accession>A0A2M9DEH3</accession>
<dbReference type="SUPFAM" id="SSF69318">
    <property type="entry name" value="Integrin alpha N-terminal domain"/>
    <property type="match status" value="1"/>
</dbReference>
<gene>
    <name evidence="1" type="ORF">BV394_05925</name>
</gene>
<evidence type="ECO:0000313" key="1">
    <source>
        <dbReference type="EMBL" id="APX90997.1"/>
    </source>
</evidence>
<dbReference type="RefSeq" id="WP_076981013.1">
    <property type="nucleotide sequence ID" value="NZ_CP019124.1"/>
</dbReference>
<dbReference type="InterPro" id="IPR013517">
    <property type="entry name" value="FG-GAP"/>
</dbReference>
<keyword evidence="2" id="KW-1185">Reference proteome</keyword>
<organism evidence="1 2">
    <name type="scientific">Brevirhabdus pacifica</name>
    <dbReference type="NCBI Taxonomy" id="1267768"/>
    <lineage>
        <taxon>Bacteria</taxon>
        <taxon>Pseudomonadati</taxon>
        <taxon>Pseudomonadota</taxon>
        <taxon>Alphaproteobacteria</taxon>
        <taxon>Rhodobacterales</taxon>
        <taxon>Paracoccaceae</taxon>
        <taxon>Brevirhabdus</taxon>
    </lineage>
</organism>
<proteinExistence type="predicted"/>
<protein>
    <submittedName>
        <fullName evidence="1">Uncharacterized protein</fullName>
    </submittedName>
</protein>
<accession>A0A1U7DLU5</accession>
<dbReference type="STRING" id="1267768.BV394_05925"/>
<sequence>MLPALLGAVLLGAPGAGESAPRVISNPVEPTVTAARYEEPTTRYTHGILGDDEEWGALVLEMSDGTARRIRLPQERVFEDVAPRLADLDGDGAPEVIVVETEVTLGAQLAVYGAEGKIAATPHIGRSNRWLSPIGAADLDGDGHVEIAYVDRPHLAKIVMIWRYQHQALTRVAIREDFTNHRIGDAEIWGGIRQCGDQPPEMIVADAGWRNLHALRFDGQKVTDRRLGPLKQTGDFKAAMTCP</sequence>
<dbReference type="Proteomes" id="UP000187266">
    <property type="component" value="Chromosome"/>
</dbReference>
<reference evidence="1 2" key="1">
    <citation type="submission" date="2017-01" db="EMBL/GenBank/DDBJ databases">
        <title>Genomic analysis of Xuhuaishuia manganoxidans DY6-4.</title>
        <authorList>
            <person name="Wang X."/>
        </authorList>
    </citation>
    <scope>NUCLEOTIDE SEQUENCE [LARGE SCALE GENOMIC DNA]</scope>
    <source>
        <strain evidence="1 2">DY6-4</strain>
    </source>
</reference>
<dbReference type="AlphaFoldDB" id="A0A1U7DLU5"/>
<dbReference type="EMBL" id="CP019124">
    <property type="protein sequence ID" value="APX90997.1"/>
    <property type="molecule type" value="Genomic_DNA"/>
</dbReference>